<keyword evidence="1" id="KW-0175">Coiled coil</keyword>
<dbReference type="PANTHER" id="PTHR43179:SF7">
    <property type="entry name" value="RHAMNOSYLTRANSFERASE WBBL"/>
    <property type="match status" value="1"/>
</dbReference>
<dbReference type="CDD" id="cd04186">
    <property type="entry name" value="GT_2_like_c"/>
    <property type="match status" value="1"/>
</dbReference>
<proteinExistence type="predicted"/>
<dbReference type="CDD" id="cd04184">
    <property type="entry name" value="GT2_RfbC_Mx_like"/>
    <property type="match status" value="1"/>
</dbReference>
<protein>
    <submittedName>
        <fullName evidence="3">GT2 family glycosyltransferase</fullName>
    </submittedName>
</protein>
<dbReference type="Proteomes" id="UP000295184">
    <property type="component" value="Unassembled WGS sequence"/>
</dbReference>
<evidence type="ECO:0000256" key="1">
    <source>
        <dbReference type="SAM" id="Coils"/>
    </source>
</evidence>
<dbReference type="SUPFAM" id="SSF53448">
    <property type="entry name" value="Nucleotide-diphospho-sugar transferases"/>
    <property type="match status" value="2"/>
</dbReference>
<dbReference type="Gene3D" id="3.90.550.10">
    <property type="entry name" value="Spore Coat Polysaccharide Biosynthesis Protein SpsA, Chain A"/>
    <property type="match status" value="2"/>
</dbReference>
<dbReference type="PANTHER" id="PTHR43179">
    <property type="entry name" value="RHAMNOSYLTRANSFERASE WBBL"/>
    <property type="match status" value="1"/>
</dbReference>
<gene>
    <name evidence="3" type="ORF">EDD77_11587</name>
</gene>
<dbReference type="InterPro" id="IPR029044">
    <property type="entry name" value="Nucleotide-diphossugar_trans"/>
</dbReference>
<dbReference type="Pfam" id="PF00535">
    <property type="entry name" value="Glycos_transf_2"/>
    <property type="match status" value="1"/>
</dbReference>
<feature type="domain" description="Glycosyltransferase 2-like" evidence="2">
    <location>
        <begin position="96"/>
        <end position="209"/>
    </location>
</feature>
<accession>A0A4R1QPT2</accession>
<dbReference type="Pfam" id="PF13641">
    <property type="entry name" value="Glyco_tranf_2_3"/>
    <property type="match status" value="1"/>
</dbReference>
<dbReference type="EMBL" id="SLUM01000015">
    <property type="protein sequence ID" value="TCL55826.1"/>
    <property type="molecule type" value="Genomic_DNA"/>
</dbReference>
<dbReference type="InterPro" id="IPR001173">
    <property type="entry name" value="Glyco_trans_2-like"/>
</dbReference>
<dbReference type="RefSeq" id="WP_058965346.1">
    <property type="nucleotide sequence ID" value="NZ_CABKVM010000018.1"/>
</dbReference>
<dbReference type="OrthoDB" id="9179784at2"/>
<feature type="coiled-coil region" evidence="1">
    <location>
        <begin position="572"/>
        <end position="599"/>
    </location>
</feature>
<dbReference type="STRING" id="1650663.GCA_001486665_02314"/>
<keyword evidence="3" id="KW-0808">Transferase</keyword>
<evidence type="ECO:0000313" key="4">
    <source>
        <dbReference type="Proteomes" id="UP000295184"/>
    </source>
</evidence>
<evidence type="ECO:0000313" key="3">
    <source>
        <dbReference type="EMBL" id="TCL55826.1"/>
    </source>
</evidence>
<evidence type="ECO:0000259" key="2">
    <source>
        <dbReference type="Pfam" id="PF00535"/>
    </source>
</evidence>
<reference evidence="3 4" key="1">
    <citation type="submission" date="2019-03" db="EMBL/GenBank/DDBJ databases">
        <title>Genomic Encyclopedia of Type Strains, Phase IV (KMG-IV): sequencing the most valuable type-strain genomes for metagenomic binning, comparative biology and taxonomic classification.</title>
        <authorList>
            <person name="Goeker M."/>
        </authorList>
    </citation>
    <scope>NUCLEOTIDE SEQUENCE [LARGE SCALE GENOMIC DNA]</scope>
    <source>
        <strain evidence="3 4">DSM 100451</strain>
    </source>
</reference>
<organism evidence="3 4">
    <name type="scientific">Allofournierella massiliensis</name>
    <dbReference type="NCBI Taxonomy" id="1650663"/>
    <lineage>
        <taxon>Bacteria</taxon>
        <taxon>Bacillati</taxon>
        <taxon>Bacillota</taxon>
        <taxon>Clostridia</taxon>
        <taxon>Eubacteriales</taxon>
        <taxon>Oscillospiraceae</taxon>
        <taxon>Allofournierella</taxon>
    </lineage>
</organism>
<comment type="caution">
    <text evidence="3">The sequence shown here is derived from an EMBL/GenBank/DDBJ whole genome shotgun (WGS) entry which is preliminary data.</text>
</comment>
<name>A0A4R1QPT2_9FIRM</name>
<dbReference type="AlphaFoldDB" id="A0A4R1QPT2"/>
<dbReference type="GO" id="GO:0016757">
    <property type="term" value="F:glycosyltransferase activity"/>
    <property type="evidence" value="ECO:0007669"/>
    <property type="project" value="UniProtKB-KW"/>
</dbReference>
<sequence length="625" mass="69889">MANEKNNQPLPADVAQKDSVGGMAKRLLDPAHVKQLAGWCARVAREEGGQALWREISFRVNLALHRDTWQYRADLPTRRMLKRQRAEGVPGGPKISVVVPLYNTPLPFLKQMIESVTGQSYPNWQLVLADASDEAHAQVGAVARRYAAKDSRITYKKLAENQGIAGNTNQGFALATGDWLTLLDHDDVLYRNALYEVAKAAVEGADFVYSDEIVLSADLKHLVDYHFKPDFEPDYLRGCNYITHLAAFSRGLFEATGGGERAEYDGSQDFELILRLTEKAKKIVHIPYALYIWRSHAASTASSMDAKPYALAAGERALNDHLKRVGLAGEATRIPGCPGAYRVRYELTGTPLISIMIPNKDHVEDLSRCLESLYKYAGYDRFEVIVIENNSTDSATFAYYKKAKQQFANLQVVQYEGGFNFSAINNFGRKFAKGEQLLLLNNDVELLSEGFLAEMLMYSQRPDVGCVGAKLYFPDDTIQHAGVFLGINGTAGHSHKSHPRASAGDLYRLATPQDLMAVTGACLMVKADLYDACGGLDEEKFAVAYNDIDLCLKLWQQGLLNVFTPFAEAYHHESKSRGLDTLSENAKRYEREKANFIEKYTPLIQKGDPYYNRHFNLLFENYGLK</sequence>